<organism evidence="3 4">
    <name type="scientific">Pseudomonas asplenii</name>
    <dbReference type="NCBI Taxonomy" id="53407"/>
    <lineage>
        <taxon>Bacteria</taxon>
        <taxon>Pseudomonadati</taxon>
        <taxon>Pseudomonadota</taxon>
        <taxon>Gammaproteobacteria</taxon>
        <taxon>Pseudomonadales</taxon>
        <taxon>Pseudomonadaceae</taxon>
        <taxon>Pseudomonas</taxon>
    </lineage>
</organism>
<evidence type="ECO:0000256" key="2">
    <source>
        <dbReference type="SAM" id="SignalP"/>
    </source>
</evidence>
<protein>
    <submittedName>
        <fullName evidence="3">Uncharacterized protein</fullName>
    </submittedName>
</protein>
<evidence type="ECO:0000256" key="1">
    <source>
        <dbReference type="SAM" id="MobiDB-lite"/>
    </source>
</evidence>
<reference evidence="3 4" key="1">
    <citation type="journal article" date="2015" name="PLoS ONE">
        <title>Rice-Infecting Pseudomonas Genomes Are Highly Accessorized and Harbor Multiple Putative Virulence Mechanisms to Cause Sheath Brown Rot.</title>
        <authorList>
            <person name="Quibod I.L."/>
            <person name="Grande G."/>
            <person name="Oreiro E.G."/>
            <person name="Borja F.N."/>
            <person name="Dossa G.S."/>
            <person name="Mauleon R."/>
            <person name="Cruz C.V."/>
            <person name="Oliva R."/>
        </authorList>
    </citation>
    <scope>NUCLEOTIDE SEQUENCE [LARGE SCALE GENOMIC DNA]</scope>
    <source>
        <strain evidence="3 4">IRRI 6609</strain>
    </source>
</reference>
<feature type="compositionally biased region" description="Low complexity" evidence="1">
    <location>
        <begin position="65"/>
        <end position="75"/>
    </location>
</feature>
<dbReference type="RefSeq" id="WP_054062374.1">
    <property type="nucleotide sequence ID" value="NZ_JSYZ01000004.1"/>
</dbReference>
<accession>A0A0N0E554</accession>
<feature type="signal peptide" evidence="2">
    <location>
        <begin position="1"/>
        <end position="36"/>
    </location>
</feature>
<dbReference type="EMBL" id="JSYZ01000004">
    <property type="protein sequence ID" value="KPA92067.1"/>
    <property type="molecule type" value="Genomic_DNA"/>
</dbReference>
<feature type="chain" id="PRO_5005847052" evidence="2">
    <location>
        <begin position="37"/>
        <end position="153"/>
    </location>
</feature>
<keyword evidence="2" id="KW-0732">Signal</keyword>
<proteinExistence type="predicted"/>
<feature type="region of interest" description="Disordered" evidence="1">
    <location>
        <begin position="43"/>
        <end position="153"/>
    </location>
</feature>
<keyword evidence="4" id="KW-1185">Reference proteome</keyword>
<gene>
    <name evidence="3" type="ORF">PF66_01651</name>
</gene>
<feature type="compositionally biased region" description="Basic and acidic residues" evidence="1">
    <location>
        <begin position="81"/>
        <end position="93"/>
    </location>
</feature>
<evidence type="ECO:0000313" key="4">
    <source>
        <dbReference type="Proteomes" id="UP000037931"/>
    </source>
</evidence>
<dbReference type="PATRIC" id="fig|50340.43.peg.4808"/>
<dbReference type="OrthoDB" id="6976517at2"/>
<sequence length="153" mass="14736" precursor="true">MRFKKTNLIAVMSCFMMFATAPLLPAQLSLMTSAYAKGGGGGGGGGNGGGGHGGHGGEGGGHAGAGRSASAEGRGQALGHQSDHVGKAVRDHGVSGQHTGLARNGSKGHGVATSGVAHSKATQGLSKATAISATTPGDHNAKGLSKASVSKAR</sequence>
<name>A0A0N0E554_9PSED</name>
<evidence type="ECO:0000313" key="3">
    <source>
        <dbReference type="EMBL" id="KPA92067.1"/>
    </source>
</evidence>
<dbReference type="AlphaFoldDB" id="A0A0N0E554"/>
<comment type="caution">
    <text evidence="3">The sequence shown here is derived from an EMBL/GenBank/DDBJ whole genome shotgun (WGS) entry which is preliminary data.</text>
</comment>
<feature type="compositionally biased region" description="Gly residues" evidence="1">
    <location>
        <begin position="43"/>
        <end position="64"/>
    </location>
</feature>
<feature type="compositionally biased region" description="Polar residues" evidence="1">
    <location>
        <begin position="120"/>
        <end position="137"/>
    </location>
</feature>
<dbReference type="Proteomes" id="UP000037931">
    <property type="component" value="Unassembled WGS sequence"/>
</dbReference>